<evidence type="ECO:0000256" key="1">
    <source>
        <dbReference type="SAM" id="Phobius"/>
    </source>
</evidence>
<dbReference type="Pfam" id="PF10823">
    <property type="entry name" value="DUF2568"/>
    <property type="match status" value="1"/>
</dbReference>
<dbReference type="STRING" id="47871.GA0070608_2576"/>
<dbReference type="EMBL" id="FMIC01000002">
    <property type="protein sequence ID" value="SCL62069.1"/>
    <property type="molecule type" value="Genomic_DNA"/>
</dbReference>
<dbReference type="InterPro" id="IPR021214">
    <property type="entry name" value="DUF2568"/>
</dbReference>
<evidence type="ECO:0000313" key="3">
    <source>
        <dbReference type="EMBL" id="WSA35479.1"/>
    </source>
</evidence>
<dbReference type="EMBL" id="CP109071">
    <property type="protein sequence ID" value="WSA35479.1"/>
    <property type="molecule type" value="Genomic_DNA"/>
</dbReference>
<organism evidence="2 4">
    <name type="scientific">Micromonospora peucetia</name>
    <dbReference type="NCBI Taxonomy" id="47871"/>
    <lineage>
        <taxon>Bacteria</taxon>
        <taxon>Bacillati</taxon>
        <taxon>Actinomycetota</taxon>
        <taxon>Actinomycetes</taxon>
        <taxon>Micromonosporales</taxon>
        <taxon>Micromonosporaceae</taxon>
        <taxon>Micromonospora</taxon>
    </lineage>
</organism>
<keyword evidence="5" id="KW-1185">Reference proteome</keyword>
<dbReference type="AlphaFoldDB" id="A0A1C6V6U8"/>
<gene>
    <name evidence="2" type="ORF">GA0070608_2576</name>
    <name evidence="3" type="ORF">OIE14_16260</name>
</gene>
<sequence>MKALGLLLLFLLEVAVLVVGGWWGWTLDVVTPVRVGAAVAVPLLLAALWGVLGSPKAHVSLPPAGKHAFQATWFVAGGGMLALRGLPLLGLALVLTWALTITLLHLTPRPA</sequence>
<keyword evidence="1" id="KW-1133">Transmembrane helix</keyword>
<keyword evidence="1" id="KW-0472">Membrane</keyword>
<keyword evidence="1" id="KW-0812">Transmembrane</keyword>
<dbReference type="RefSeq" id="WP_091627313.1">
    <property type="nucleotide sequence ID" value="NZ_CP109071.1"/>
</dbReference>
<name>A0A1C6V6U8_9ACTN</name>
<reference evidence="3 5" key="2">
    <citation type="submission" date="2022-10" db="EMBL/GenBank/DDBJ databases">
        <title>The complete genomes of actinobacterial strains from the NBC collection.</title>
        <authorList>
            <person name="Joergensen T.S."/>
            <person name="Alvarez Arevalo M."/>
            <person name="Sterndorff E.B."/>
            <person name="Faurdal D."/>
            <person name="Vuksanovic O."/>
            <person name="Mourched A.-S."/>
            <person name="Charusanti P."/>
            <person name="Shaw S."/>
            <person name="Blin K."/>
            <person name="Weber T."/>
        </authorList>
    </citation>
    <scope>NUCLEOTIDE SEQUENCE [LARGE SCALE GENOMIC DNA]</scope>
    <source>
        <strain evidence="3 5">NBC 01809</strain>
    </source>
</reference>
<evidence type="ECO:0000313" key="5">
    <source>
        <dbReference type="Proteomes" id="UP001334804"/>
    </source>
</evidence>
<reference evidence="2 4" key="1">
    <citation type="submission" date="2016-06" db="EMBL/GenBank/DDBJ databases">
        <authorList>
            <person name="Kjaerup R.B."/>
            <person name="Dalgaard T.S."/>
            <person name="Juul-Madsen H.R."/>
        </authorList>
    </citation>
    <scope>NUCLEOTIDE SEQUENCE [LARGE SCALE GENOMIC DNA]</scope>
    <source>
        <strain evidence="2 4">DSM 43363</strain>
    </source>
</reference>
<dbReference type="Proteomes" id="UP000199343">
    <property type="component" value="Unassembled WGS sequence"/>
</dbReference>
<dbReference type="Proteomes" id="UP001334804">
    <property type="component" value="Chromosome"/>
</dbReference>
<evidence type="ECO:0000313" key="2">
    <source>
        <dbReference type="EMBL" id="SCL62069.1"/>
    </source>
</evidence>
<proteinExistence type="predicted"/>
<evidence type="ECO:0000313" key="4">
    <source>
        <dbReference type="Proteomes" id="UP000199343"/>
    </source>
</evidence>
<accession>A0A1C6V6U8</accession>
<protein>
    <submittedName>
        <fullName evidence="3">YrdB family protein</fullName>
    </submittedName>
</protein>
<feature type="transmembrane region" description="Helical" evidence="1">
    <location>
        <begin position="33"/>
        <end position="52"/>
    </location>
</feature>